<evidence type="ECO:0000313" key="2">
    <source>
        <dbReference type="Proteomes" id="UP000554482"/>
    </source>
</evidence>
<accession>A0A7J6V0B1</accession>
<proteinExistence type="predicted"/>
<keyword evidence="1" id="KW-0347">Helicase</keyword>
<evidence type="ECO:0000313" key="1">
    <source>
        <dbReference type="EMBL" id="KAF5178359.1"/>
    </source>
</evidence>
<organism evidence="1 2">
    <name type="scientific">Thalictrum thalictroides</name>
    <name type="common">Rue-anemone</name>
    <name type="synonym">Anemone thalictroides</name>
    <dbReference type="NCBI Taxonomy" id="46969"/>
    <lineage>
        <taxon>Eukaryota</taxon>
        <taxon>Viridiplantae</taxon>
        <taxon>Streptophyta</taxon>
        <taxon>Embryophyta</taxon>
        <taxon>Tracheophyta</taxon>
        <taxon>Spermatophyta</taxon>
        <taxon>Magnoliopsida</taxon>
        <taxon>Ranunculales</taxon>
        <taxon>Ranunculaceae</taxon>
        <taxon>Thalictroideae</taxon>
        <taxon>Thalictrum</taxon>
    </lineage>
</organism>
<gene>
    <name evidence="1" type="ORF">FRX31_032055</name>
</gene>
<keyword evidence="1" id="KW-0547">Nucleotide-binding</keyword>
<dbReference type="OrthoDB" id="3595191at2759"/>
<sequence>MSSPPDTNVEIDRENWGKIKINPDSKNITAAQINSYILWTIQVYKEMKYRDTELCSILERISRDGERIYLT</sequence>
<comment type="caution">
    <text evidence="1">The sequence shown here is derived from an EMBL/GenBank/DDBJ whole genome shotgun (WGS) entry which is preliminary data.</text>
</comment>
<dbReference type="AlphaFoldDB" id="A0A7J6V0B1"/>
<reference evidence="1 2" key="1">
    <citation type="submission" date="2020-06" db="EMBL/GenBank/DDBJ databases">
        <title>Transcriptomic and genomic resources for Thalictrum thalictroides and T. hernandezii: Facilitating candidate gene discovery in an emerging model plant lineage.</title>
        <authorList>
            <person name="Arias T."/>
            <person name="Riano-Pachon D.M."/>
            <person name="Di Stilio V.S."/>
        </authorList>
    </citation>
    <scope>NUCLEOTIDE SEQUENCE [LARGE SCALE GENOMIC DNA]</scope>
    <source>
        <strain evidence="2">cv. WT478/WT964</strain>
        <tissue evidence="1">Leaves</tissue>
    </source>
</reference>
<keyword evidence="2" id="KW-1185">Reference proteome</keyword>
<dbReference type="EMBL" id="JABWDY010040151">
    <property type="protein sequence ID" value="KAF5178359.1"/>
    <property type="molecule type" value="Genomic_DNA"/>
</dbReference>
<name>A0A7J6V0B1_THATH</name>
<dbReference type="Proteomes" id="UP000554482">
    <property type="component" value="Unassembled WGS sequence"/>
</dbReference>
<keyword evidence="1" id="KW-0378">Hydrolase</keyword>
<dbReference type="GO" id="GO:0004386">
    <property type="term" value="F:helicase activity"/>
    <property type="evidence" value="ECO:0007669"/>
    <property type="project" value="UniProtKB-KW"/>
</dbReference>
<keyword evidence="1" id="KW-0067">ATP-binding</keyword>
<protein>
    <submittedName>
        <fullName evidence="1">Atp-dependent dna helicase</fullName>
    </submittedName>
</protein>